<evidence type="ECO:0000313" key="3">
    <source>
        <dbReference type="Proteomes" id="UP000008311"/>
    </source>
</evidence>
<dbReference type="STRING" id="3988.B9TIL6"/>
<dbReference type="AlphaFoldDB" id="B9TIL6"/>
<sequence length="109" mass="12359">MKYSSFILGLLACIWLPNLLQVSFGSPLISHRRIPSNSSSPGVQLHEKDPQHVVIDNGIVQVTLSKPYGFVTGIKYNNIENVLESKNTEENRGYWDVVWYKPGEKENID</sequence>
<dbReference type="PANTHER" id="PTHR32018:SF6">
    <property type="entry name" value="RHAMNOGALACTURONAN ENDOLYASE"/>
    <property type="match status" value="1"/>
</dbReference>
<dbReference type="InterPro" id="IPR010325">
    <property type="entry name" value="Rhamnogal_lyase"/>
</dbReference>
<gene>
    <name evidence="2" type="ORF">RCOM_2082130</name>
</gene>
<feature type="chain" id="PRO_5002892151" evidence="1">
    <location>
        <begin position="26"/>
        <end position="109"/>
    </location>
</feature>
<feature type="non-terminal residue" evidence="2">
    <location>
        <position position="109"/>
    </location>
</feature>
<evidence type="ECO:0000313" key="2">
    <source>
        <dbReference type="EMBL" id="EEF24298.1"/>
    </source>
</evidence>
<proteinExistence type="predicted"/>
<dbReference type="InterPro" id="IPR051850">
    <property type="entry name" value="Polysacch_Lyase_4"/>
</dbReference>
<dbReference type="InParanoid" id="B9TIL6"/>
<feature type="signal peptide" evidence="1">
    <location>
        <begin position="1"/>
        <end position="25"/>
    </location>
</feature>
<keyword evidence="1" id="KW-0732">Signal</keyword>
<accession>B9TIL6</accession>
<organism evidence="2 3">
    <name type="scientific">Ricinus communis</name>
    <name type="common">Castor bean</name>
    <dbReference type="NCBI Taxonomy" id="3988"/>
    <lineage>
        <taxon>Eukaryota</taxon>
        <taxon>Viridiplantae</taxon>
        <taxon>Streptophyta</taxon>
        <taxon>Embryophyta</taxon>
        <taxon>Tracheophyta</taxon>
        <taxon>Spermatophyta</taxon>
        <taxon>Magnoliopsida</taxon>
        <taxon>eudicotyledons</taxon>
        <taxon>Gunneridae</taxon>
        <taxon>Pentapetalae</taxon>
        <taxon>rosids</taxon>
        <taxon>fabids</taxon>
        <taxon>Malpighiales</taxon>
        <taxon>Euphorbiaceae</taxon>
        <taxon>Acalyphoideae</taxon>
        <taxon>Acalypheae</taxon>
        <taxon>Ricinus</taxon>
    </lineage>
</organism>
<dbReference type="Pfam" id="PF06045">
    <property type="entry name" value="Rhamnogal_lyase"/>
    <property type="match status" value="1"/>
</dbReference>
<protein>
    <submittedName>
        <fullName evidence="2">Uncharacterized protein</fullName>
    </submittedName>
</protein>
<dbReference type="EMBL" id="EQ982704">
    <property type="protein sequence ID" value="EEF24298.1"/>
    <property type="molecule type" value="Genomic_DNA"/>
</dbReference>
<evidence type="ECO:0000256" key="1">
    <source>
        <dbReference type="SAM" id="SignalP"/>
    </source>
</evidence>
<dbReference type="PANTHER" id="PTHR32018">
    <property type="entry name" value="RHAMNOGALACTURONATE LYASE FAMILY PROTEIN"/>
    <property type="match status" value="1"/>
</dbReference>
<dbReference type="Proteomes" id="UP000008311">
    <property type="component" value="Unassembled WGS sequence"/>
</dbReference>
<name>B9TIL6_RICCO</name>
<reference evidence="3" key="1">
    <citation type="journal article" date="2010" name="Nat. Biotechnol.">
        <title>Draft genome sequence of the oilseed species Ricinus communis.</title>
        <authorList>
            <person name="Chan A.P."/>
            <person name="Crabtree J."/>
            <person name="Zhao Q."/>
            <person name="Lorenzi H."/>
            <person name="Orvis J."/>
            <person name="Puiu D."/>
            <person name="Melake-Berhan A."/>
            <person name="Jones K.M."/>
            <person name="Redman J."/>
            <person name="Chen G."/>
            <person name="Cahoon E.B."/>
            <person name="Gedil M."/>
            <person name="Stanke M."/>
            <person name="Haas B.J."/>
            <person name="Wortman J.R."/>
            <person name="Fraser-Liggett C.M."/>
            <person name="Ravel J."/>
            <person name="Rabinowicz P.D."/>
        </authorList>
    </citation>
    <scope>NUCLEOTIDE SEQUENCE [LARGE SCALE GENOMIC DNA]</scope>
    <source>
        <strain evidence="3">cv. Hale</strain>
    </source>
</reference>
<keyword evidence="3" id="KW-1185">Reference proteome</keyword>